<dbReference type="EMBL" id="CP136051">
    <property type="protein sequence ID" value="WOK05546.1"/>
    <property type="molecule type" value="Genomic_DNA"/>
</dbReference>
<dbReference type="InterPro" id="IPR006015">
    <property type="entry name" value="Universal_stress_UspA"/>
</dbReference>
<name>A0ABZ0ILY2_9BACT</name>
<dbReference type="PANTHER" id="PTHR46268:SF6">
    <property type="entry name" value="UNIVERSAL STRESS PROTEIN UP12"/>
    <property type="match status" value="1"/>
</dbReference>
<dbReference type="RefSeq" id="WP_317488305.1">
    <property type="nucleotide sequence ID" value="NZ_CP136051.1"/>
</dbReference>
<dbReference type="PANTHER" id="PTHR46268">
    <property type="entry name" value="STRESS RESPONSE PROTEIN NHAX"/>
    <property type="match status" value="1"/>
</dbReference>
<reference evidence="3 4" key="1">
    <citation type="journal article" date="2023" name="Microbiol. Resour. Announc.">
        <title>Complete Genome Sequence of Imperialibacter roseus strain P4T.</title>
        <authorList>
            <person name="Tizabi D.R."/>
            <person name="Bachvaroff T."/>
            <person name="Hill R.T."/>
        </authorList>
    </citation>
    <scope>NUCLEOTIDE SEQUENCE [LARGE SCALE GENOMIC DNA]</scope>
    <source>
        <strain evidence="3 4">P4T</strain>
    </source>
</reference>
<evidence type="ECO:0000256" key="1">
    <source>
        <dbReference type="ARBA" id="ARBA00008791"/>
    </source>
</evidence>
<evidence type="ECO:0000313" key="3">
    <source>
        <dbReference type="EMBL" id="WOK05546.1"/>
    </source>
</evidence>
<gene>
    <name evidence="3" type="ORF">RT717_20945</name>
</gene>
<evidence type="ECO:0000259" key="2">
    <source>
        <dbReference type="Pfam" id="PF00582"/>
    </source>
</evidence>
<dbReference type="Proteomes" id="UP001302349">
    <property type="component" value="Chromosome"/>
</dbReference>
<dbReference type="SUPFAM" id="SSF52402">
    <property type="entry name" value="Adenine nucleotide alpha hydrolases-like"/>
    <property type="match status" value="2"/>
</dbReference>
<organism evidence="3 4">
    <name type="scientific">Imperialibacter roseus</name>
    <dbReference type="NCBI Taxonomy" id="1324217"/>
    <lineage>
        <taxon>Bacteria</taxon>
        <taxon>Pseudomonadati</taxon>
        <taxon>Bacteroidota</taxon>
        <taxon>Cytophagia</taxon>
        <taxon>Cytophagales</taxon>
        <taxon>Flammeovirgaceae</taxon>
        <taxon>Imperialibacter</taxon>
    </lineage>
</organism>
<sequence length="281" mass="31429">MKKILIPTDFSKEATFALESAYPLAQKKGAEIVLVNVIEDPHDYSFNTMGIVGYSPEENIYIVQLIRKTEERLKALVADPAYAGVSMSFDVKIGKTFDKIFEVIEHQKPDLVVMGSSGSSGLDEVFVGSNAEKLSRFSSVPVITVKARRDLVNIKNIVYASDLREEQGVIMNDLKALQKLYGAKLHILKVFEPVWVNDQEVKERIQKFADYFKLENYTVNTFHDPDEAEGILLFAGQNNADLIAMATHPRKGLGVLLGGMISKNVINHTQIPVWTKAIKKK</sequence>
<feature type="domain" description="UspA" evidence="2">
    <location>
        <begin position="218"/>
        <end position="274"/>
    </location>
</feature>
<accession>A0ABZ0ILY2</accession>
<evidence type="ECO:0000313" key="4">
    <source>
        <dbReference type="Proteomes" id="UP001302349"/>
    </source>
</evidence>
<dbReference type="InterPro" id="IPR006016">
    <property type="entry name" value="UspA"/>
</dbReference>
<keyword evidence="4" id="KW-1185">Reference proteome</keyword>
<dbReference type="Pfam" id="PF00582">
    <property type="entry name" value="Usp"/>
    <property type="match status" value="2"/>
</dbReference>
<protein>
    <submittedName>
        <fullName evidence="3">Universal stress protein</fullName>
    </submittedName>
</protein>
<feature type="domain" description="UspA" evidence="2">
    <location>
        <begin position="1"/>
        <end position="146"/>
    </location>
</feature>
<comment type="similarity">
    <text evidence="1">Belongs to the universal stress protein A family.</text>
</comment>
<dbReference type="Gene3D" id="3.40.50.620">
    <property type="entry name" value="HUPs"/>
    <property type="match status" value="2"/>
</dbReference>
<dbReference type="CDD" id="cd00293">
    <property type="entry name" value="USP-like"/>
    <property type="match status" value="2"/>
</dbReference>
<proteinExistence type="inferred from homology"/>
<dbReference type="InterPro" id="IPR014729">
    <property type="entry name" value="Rossmann-like_a/b/a_fold"/>
</dbReference>
<dbReference type="PRINTS" id="PR01438">
    <property type="entry name" value="UNVRSLSTRESS"/>
</dbReference>